<dbReference type="CDD" id="cd05015">
    <property type="entry name" value="SIS_PGI_1"/>
    <property type="match status" value="1"/>
</dbReference>
<comment type="catalytic activity">
    <reaction evidence="6 7 8">
        <text>alpha-D-glucose 6-phosphate = beta-D-fructose 6-phosphate</text>
        <dbReference type="Rhea" id="RHEA:11816"/>
        <dbReference type="ChEBI" id="CHEBI:57634"/>
        <dbReference type="ChEBI" id="CHEBI:58225"/>
        <dbReference type="EC" id="5.3.1.9"/>
    </reaction>
</comment>
<keyword evidence="4 7" id="KW-0324">Glycolysis</keyword>
<dbReference type="InterPro" id="IPR046348">
    <property type="entry name" value="SIS_dom_sf"/>
</dbReference>
<evidence type="ECO:0000313" key="9">
    <source>
        <dbReference type="EMBL" id="OXE45617.1"/>
    </source>
</evidence>
<feature type="active site" description="Proton donor" evidence="7">
    <location>
        <position position="342"/>
    </location>
</feature>
<reference evidence="10" key="1">
    <citation type="submission" date="2017-05" db="EMBL/GenBank/DDBJ databases">
        <title>Improved OligoMM genomes.</title>
        <authorList>
            <person name="Garzetti D."/>
        </authorList>
    </citation>
    <scope>NUCLEOTIDE SEQUENCE [LARGE SCALE GENOMIC DNA]</scope>
    <source>
        <strain evidence="10">YL45</strain>
    </source>
</reference>
<gene>
    <name evidence="7" type="primary">pgi</name>
    <name evidence="9" type="ORF">ADH67_10715</name>
</gene>
<feature type="active site" evidence="7">
    <location>
        <position position="373"/>
    </location>
</feature>
<dbReference type="SUPFAM" id="SSF53697">
    <property type="entry name" value="SIS domain"/>
    <property type="match status" value="1"/>
</dbReference>
<dbReference type="Pfam" id="PF00342">
    <property type="entry name" value="PGI"/>
    <property type="match status" value="1"/>
</dbReference>
<comment type="pathway">
    <text evidence="1 7 8">Carbohydrate degradation; glycolysis; D-glyceraldehyde 3-phosphate and glycerone phosphate from D-glucose: step 2/4.</text>
</comment>
<dbReference type="NCBIfam" id="NF001211">
    <property type="entry name" value="PRK00179.1"/>
    <property type="match status" value="1"/>
</dbReference>
<comment type="subcellular location">
    <subcellularLocation>
        <location evidence="7">Cytoplasm</location>
    </subcellularLocation>
</comment>
<dbReference type="InterPro" id="IPR018189">
    <property type="entry name" value="Phosphoglucose_isomerase_CS"/>
</dbReference>
<sequence>MPEFLSKTQAGLAEISAYSDEYEKNPPKLLGGDHTLEACGVKVDISRQRLNEEELKHLYRIAEDVHLVERHRNMMQGKQVNSSEKRAALHTLLRDPESSLPQAEAVRKNLDEMRKFAYEIRQGLWRGTTGQRITDVINVGIGGSFAGPHFVYDACQDMNTSSIAVHWVSNVDGWVLVNLLSKLSASTTLVIVSSKSFGTAETLLNAETIRNWFIQQGIEGEELCKHFVVVSSNEKAGEKIGVPCARRFPIWDWVGGRFSVWSATGLPLMIALGPTHFDEFLRGAHQMDMHSIESEPEKNLPLTLALLSIWNSIALNAGTLCFLPYEHRLRHMIQWLQQLQMESLGKSRLTNGELTFFPTGRIVWGGLGNDAQHTFFQCLRQGVARTAIDILWADRPAHSLTVHHDFLLANAKAQANVLVTEDDDSLAMNTVNVIRVRDISPYSLGALMAMYEHKTTMLGNLFGINPFDQPGVELGKRLARDIMNEEQ</sequence>
<dbReference type="GO" id="GO:0006096">
    <property type="term" value="P:glycolytic process"/>
    <property type="evidence" value="ECO:0007669"/>
    <property type="project" value="UniProtKB-UniRule"/>
</dbReference>
<evidence type="ECO:0000256" key="6">
    <source>
        <dbReference type="ARBA" id="ARBA00029321"/>
    </source>
</evidence>
<dbReference type="GO" id="GO:0004347">
    <property type="term" value="F:glucose-6-phosphate isomerase activity"/>
    <property type="evidence" value="ECO:0007669"/>
    <property type="project" value="UniProtKB-UniRule"/>
</dbReference>
<evidence type="ECO:0000256" key="1">
    <source>
        <dbReference type="ARBA" id="ARBA00004926"/>
    </source>
</evidence>
<dbReference type="PROSITE" id="PS00174">
    <property type="entry name" value="P_GLUCOSE_ISOMERASE_2"/>
    <property type="match status" value="1"/>
</dbReference>
<dbReference type="GO" id="GO:0005829">
    <property type="term" value="C:cytosol"/>
    <property type="evidence" value="ECO:0007669"/>
    <property type="project" value="TreeGrafter"/>
</dbReference>
<dbReference type="HAMAP" id="MF_00473">
    <property type="entry name" value="G6P_isomerase"/>
    <property type="match status" value="1"/>
</dbReference>
<evidence type="ECO:0000313" key="10">
    <source>
        <dbReference type="Proteomes" id="UP000214610"/>
    </source>
</evidence>
<dbReference type="PANTHER" id="PTHR11469">
    <property type="entry name" value="GLUCOSE-6-PHOSPHATE ISOMERASE"/>
    <property type="match status" value="1"/>
</dbReference>
<dbReference type="AlphaFoldDB" id="A0A227KDU6"/>
<name>A0A227KDU6_9BURK</name>
<dbReference type="EMBL" id="NHMP01000008">
    <property type="protein sequence ID" value="OXE45617.1"/>
    <property type="molecule type" value="Genomic_DNA"/>
</dbReference>
<dbReference type="PRINTS" id="PR00662">
    <property type="entry name" value="G6PISOMERASE"/>
</dbReference>
<dbReference type="Proteomes" id="UP000214610">
    <property type="component" value="Unassembled WGS sequence"/>
</dbReference>
<comment type="caution">
    <text evidence="9">The sequence shown here is derived from an EMBL/GenBank/DDBJ whole genome shotgun (WGS) entry which is preliminary data.</text>
</comment>
<evidence type="ECO:0000256" key="2">
    <source>
        <dbReference type="ARBA" id="ARBA00006604"/>
    </source>
</evidence>
<keyword evidence="7" id="KW-0963">Cytoplasm</keyword>
<evidence type="ECO:0000256" key="8">
    <source>
        <dbReference type="RuleBase" id="RU000612"/>
    </source>
</evidence>
<feature type="active site" evidence="7">
    <location>
        <position position="476"/>
    </location>
</feature>
<dbReference type="InterPro" id="IPR035482">
    <property type="entry name" value="SIS_PGI_2"/>
</dbReference>
<evidence type="ECO:0000256" key="5">
    <source>
        <dbReference type="ARBA" id="ARBA00023235"/>
    </source>
</evidence>
<dbReference type="UniPathway" id="UPA00109">
    <property type="reaction ID" value="UER00181"/>
</dbReference>
<comment type="similarity">
    <text evidence="2 7 8">Belongs to the GPI family.</text>
</comment>
<dbReference type="RefSeq" id="WP_084081521.1">
    <property type="nucleotide sequence ID" value="NZ_CAJTBZ010000003.1"/>
</dbReference>
<dbReference type="EC" id="5.3.1.9" evidence="7"/>
<keyword evidence="5 7" id="KW-0413">Isomerase</keyword>
<dbReference type="GO" id="GO:0006094">
    <property type="term" value="P:gluconeogenesis"/>
    <property type="evidence" value="ECO:0007669"/>
    <property type="project" value="UniProtKB-UniRule"/>
</dbReference>
<evidence type="ECO:0000256" key="3">
    <source>
        <dbReference type="ARBA" id="ARBA00022432"/>
    </source>
</evidence>
<keyword evidence="3 7" id="KW-0312">Gluconeogenesis</keyword>
<comment type="function">
    <text evidence="7">Catalyzes the reversible isomerization of glucose-6-phosphate to fructose-6-phosphate.</text>
</comment>
<dbReference type="InterPro" id="IPR001672">
    <property type="entry name" value="G6P_Isomerase"/>
</dbReference>
<accession>A0A227KDU6</accession>
<comment type="pathway">
    <text evidence="7">Carbohydrate biosynthesis; gluconeogenesis.</text>
</comment>
<dbReference type="PROSITE" id="PS51463">
    <property type="entry name" value="P_GLUCOSE_ISOMERASE_3"/>
    <property type="match status" value="1"/>
</dbReference>
<proteinExistence type="inferred from homology"/>
<dbReference type="GO" id="GO:0048029">
    <property type="term" value="F:monosaccharide binding"/>
    <property type="evidence" value="ECO:0007669"/>
    <property type="project" value="TreeGrafter"/>
</dbReference>
<dbReference type="GeneID" id="78362079"/>
<dbReference type="UniPathway" id="UPA00138"/>
<evidence type="ECO:0000256" key="4">
    <source>
        <dbReference type="ARBA" id="ARBA00023152"/>
    </source>
</evidence>
<protein>
    <recommendedName>
        <fullName evidence="7">Glucose-6-phosphate isomerase</fullName>
        <shortName evidence="7">GPI</shortName>
        <ecNumber evidence="7">5.3.1.9</ecNumber>
    </recommendedName>
    <alternativeName>
        <fullName evidence="7">Phosphoglucose isomerase</fullName>
        <shortName evidence="7">PGI</shortName>
    </alternativeName>
    <alternativeName>
        <fullName evidence="7">Phosphohexose isomerase</fullName>
        <shortName evidence="7">PHI</shortName>
    </alternativeName>
</protein>
<dbReference type="PANTHER" id="PTHR11469:SF1">
    <property type="entry name" value="GLUCOSE-6-PHOSPHATE ISOMERASE"/>
    <property type="match status" value="1"/>
</dbReference>
<evidence type="ECO:0000256" key="7">
    <source>
        <dbReference type="HAMAP-Rule" id="MF_00473"/>
    </source>
</evidence>
<dbReference type="InterPro" id="IPR035476">
    <property type="entry name" value="SIS_PGI_1"/>
</dbReference>
<organism evidence="9 10">
    <name type="scientific">Turicimonas muris</name>
    <dbReference type="NCBI Taxonomy" id="1796652"/>
    <lineage>
        <taxon>Bacteria</taxon>
        <taxon>Pseudomonadati</taxon>
        <taxon>Pseudomonadota</taxon>
        <taxon>Betaproteobacteria</taxon>
        <taxon>Burkholderiales</taxon>
        <taxon>Sutterellaceae</taxon>
        <taxon>Turicimonas</taxon>
    </lineage>
</organism>
<dbReference type="Gene3D" id="3.40.50.10490">
    <property type="entry name" value="Glucose-6-phosphate isomerase like protein, domain 1"/>
    <property type="match status" value="2"/>
</dbReference>
<dbReference type="CDD" id="cd05016">
    <property type="entry name" value="SIS_PGI_2"/>
    <property type="match status" value="1"/>
</dbReference>
<dbReference type="GO" id="GO:0051156">
    <property type="term" value="P:glucose 6-phosphate metabolic process"/>
    <property type="evidence" value="ECO:0007669"/>
    <property type="project" value="TreeGrafter"/>
</dbReference>
<keyword evidence="10" id="KW-1185">Reference proteome</keyword>
<dbReference type="GO" id="GO:0097367">
    <property type="term" value="F:carbohydrate derivative binding"/>
    <property type="evidence" value="ECO:0007669"/>
    <property type="project" value="InterPro"/>
</dbReference>